<feature type="compositionally biased region" description="Polar residues" evidence="1">
    <location>
        <begin position="1"/>
        <end position="16"/>
    </location>
</feature>
<dbReference type="RefSeq" id="WP_303277620.1">
    <property type="nucleotide sequence ID" value="NZ_JAUOEK010000101.1"/>
</dbReference>
<comment type="caution">
    <text evidence="2">The sequence shown here is derived from an EMBL/GenBank/DDBJ whole genome shotgun (WGS) entry which is preliminary data.</text>
</comment>
<evidence type="ECO:0000313" key="2">
    <source>
        <dbReference type="EMBL" id="MDO5969927.1"/>
    </source>
</evidence>
<sequence length="140" mass="15357">MNSDISIDGATQNQGTPPAPNSNLNLELNSNQAEAFQNTGFNLKFSTTETNIAGAYLLFKDSDDNTASGHFDISVSSFNTNKSVDIKTNKSQKNRGPLKSNKTLIDGEYEIDVDLKTLSQLGSFVQIYVFMIQKITLVKL</sequence>
<gene>
    <name evidence="2" type="ORF">Q4Q35_08905</name>
</gene>
<feature type="region of interest" description="Disordered" evidence="1">
    <location>
        <begin position="1"/>
        <end position="22"/>
    </location>
</feature>
<keyword evidence="3" id="KW-1185">Reference proteome</keyword>
<protein>
    <submittedName>
        <fullName evidence="2">Uncharacterized protein</fullName>
    </submittedName>
</protein>
<evidence type="ECO:0000256" key="1">
    <source>
        <dbReference type="SAM" id="MobiDB-lite"/>
    </source>
</evidence>
<organism evidence="2 3">
    <name type="scientific">Flavivirga aquimarina</name>
    <dbReference type="NCBI Taxonomy" id="2027862"/>
    <lineage>
        <taxon>Bacteria</taxon>
        <taxon>Pseudomonadati</taxon>
        <taxon>Bacteroidota</taxon>
        <taxon>Flavobacteriia</taxon>
        <taxon>Flavobacteriales</taxon>
        <taxon>Flavobacteriaceae</taxon>
        <taxon>Flavivirga</taxon>
    </lineage>
</organism>
<evidence type="ECO:0000313" key="3">
    <source>
        <dbReference type="Proteomes" id="UP001176883"/>
    </source>
</evidence>
<accession>A0ABT8WA77</accession>
<reference evidence="2" key="1">
    <citation type="submission" date="2023-07" db="EMBL/GenBank/DDBJ databases">
        <title>Two novel species in the genus Flavivirga.</title>
        <authorList>
            <person name="Kwon K."/>
        </authorList>
    </citation>
    <scope>NUCLEOTIDE SEQUENCE</scope>
    <source>
        <strain evidence="2">KCTC 52353</strain>
    </source>
</reference>
<proteinExistence type="predicted"/>
<dbReference type="Proteomes" id="UP001176883">
    <property type="component" value="Unassembled WGS sequence"/>
</dbReference>
<name>A0ABT8WA77_9FLAO</name>
<dbReference type="EMBL" id="JAUOEK010000101">
    <property type="protein sequence ID" value="MDO5969927.1"/>
    <property type="molecule type" value="Genomic_DNA"/>
</dbReference>